<evidence type="ECO:0000313" key="2">
    <source>
        <dbReference type="EMBL" id="CAB3244552.1"/>
    </source>
</evidence>
<proteinExistence type="predicted"/>
<reference evidence="2 3" key="1">
    <citation type="submission" date="2020-04" db="EMBL/GenBank/DDBJ databases">
        <authorList>
            <person name="Wallbank WR R."/>
            <person name="Pardo Diaz C."/>
            <person name="Kozak K."/>
            <person name="Martin S."/>
            <person name="Jiggins C."/>
            <person name="Moest M."/>
            <person name="Warren A I."/>
            <person name="Byers J.R.P. K."/>
            <person name="Montejo-Kovacevich G."/>
            <person name="Yen C E."/>
        </authorList>
    </citation>
    <scope>NUCLEOTIDE SEQUENCE [LARGE SCALE GENOMIC DNA]</scope>
</reference>
<protein>
    <submittedName>
        <fullName evidence="2">Uncharacterized protein</fullName>
    </submittedName>
</protein>
<evidence type="ECO:0000256" key="1">
    <source>
        <dbReference type="SAM" id="MobiDB-lite"/>
    </source>
</evidence>
<dbReference type="OrthoDB" id="2017408at2759"/>
<dbReference type="EMBL" id="CADEBD010000319">
    <property type="protein sequence ID" value="CAB3244552.1"/>
    <property type="molecule type" value="Genomic_DNA"/>
</dbReference>
<comment type="caution">
    <text evidence="2">The sequence shown here is derived from an EMBL/GenBank/DDBJ whole genome shotgun (WGS) entry which is preliminary data.</text>
</comment>
<sequence>MEEIKLNNYNIIEEFYVDFEKTTNDFDERNLDEPEKMRYLLRALPPRYSYIGDFIDVIPEEKRTVDYVKSKIKEKNMTISDNENKKSNMSTFATKTKVQCFICGKTGYIKKENLPRTAKLPRKISSEPTSEPARSTERL</sequence>
<dbReference type="AlphaFoldDB" id="A0A8S1AII3"/>
<evidence type="ECO:0000313" key="3">
    <source>
        <dbReference type="Proteomes" id="UP000494256"/>
    </source>
</evidence>
<feature type="region of interest" description="Disordered" evidence="1">
    <location>
        <begin position="114"/>
        <end position="139"/>
    </location>
</feature>
<name>A0A8S1AII3_ARCPL</name>
<dbReference type="Proteomes" id="UP000494256">
    <property type="component" value="Unassembled WGS sequence"/>
</dbReference>
<organism evidence="2 3">
    <name type="scientific">Arctia plantaginis</name>
    <name type="common">Wood tiger moth</name>
    <name type="synonym">Phalaena plantaginis</name>
    <dbReference type="NCBI Taxonomy" id="874455"/>
    <lineage>
        <taxon>Eukaryota</taxon>
        <taxon>Metazoa</taxon>
        <taxon>Ecdysozoa</taxon>
        <taxon>Arthropoda</taxon>
        <taxon>Hexapoda</taxon>
        <taxon>Insecta</taxon>
        <taxon>Pterygota</taxon>
        <taxon>Neoptera</taxon>
        <taxon>Endopterygota</taxon>
        <taxon>Lepidoptera</taxon>
        <taxon>Glossata</taxon>
        <taxon>Ditrysia</taxon>
        <taxon>Noctuoidea</taxon>
        <taxon>Erebidae</taxon>
        <taxon>Arctiinae</taxon>
        <taxon>Arctia</taxon>
    </lineage>
</organism>
<gene>
    <name evidence="2" type="ORF">APLA_LOCUS10788</name>
</gene>
<accession>A0A8S1AII3</accession>